<dbReference type="AlphaFoldDB" id="A0A1Q8RV68"/>
<evidence type="ECO:0000256" key="1">
    <source>
        <dbReference type="SAM" id="MobiDB-lite"/>
    </source>
</evidence>
<dbReference type="EMBL" id="MPGH01000088">
    <property type="protein sequence ID" value="OLN88293.1"/>
    <property type="molecule type" value="Genomic_DNA"/>
</dbReference>
<protein>
    <recommendedName>
        <fullName evidence="4">Zinc finger PHD-type domain-containing protein</fullName>
    </recommendedName>
</protein>
<dbReference type="InterPro" id="IPR013083">
    <property type="entry name" value="Znf_RING/FYVE/PHD"/>
</dbReference>
<comment type="caution">
    <text evidence="2">The sequence shown here is derived from an EMBL/GenBank/DDBJ whole genome shotgun (WGS) entry which is preliminary data.</text>
</comment>
<feature type="compositionally biased region" description="Acidic residues" evidence="1">
    <location>
        <begin position="430"/>
        <end position="439"/>
    </location>
</feature>
<dbReference type="InterPro" id="IPR011011">
    <property type="entry name" value="Znf_FYVE_PHD"/>
</dbReference>
<feature type="compositionally biased region" description="Low complexity" evidence="1">
    <location>
        <begin position="44"/>
        <end position="56"/>
    </location>
</feature>
<feature type="compositionally biased region" description="Basic residues" evidence="1">
    <location>
        <begin position="402"/>
        <end position="413"/>
    </location>
</feature>
<keyword evidence="3" id="KW-1185">Reference proteome</keyword>
<gene>
    <name evidence="2" type="ORF">CCHL11_00190</name>
</gene>
<dbReference type="Gene3D" id="3.30.40.10">
    <property type="entry name" value="Zinc/RING finger domain, C3HC4 (zinc finger)"/>
    <property type="match status" value="1"/>
</dbReference>
<accession>A0A1Q8RV68</accession>
<evidence type="ECO:0008006" key="4">
    <source>
        <dbReference type="Google" id="ProtNLM"/>
    </source>
</evidence>
<evidence type="ECO:0000313" key="3">
    <source>
        <dbReference type="Proteomes" id="UP000186583"/>
    </source>
</evidence>
<dbReference type="SUPFAM" id="SSF57903">
    <property type="entry name" value="FYVE/PHD zinc finger"/>
    <property type="match status" value="1"/>
</dbReference>
<organism evidence="2 3">
    <name type="scientific">Colletotrichum chlorophyti</name>
    <dbReference type="NCBI Taxonomy" id="708187"/>
    <lineage>
        <taxon>Eukaryota</taxon>
        <taxon>Fungi</taxon>
        <taxon>Dikarya</taxon>
        <taxon>Ascomycota</taxon>
        <taxon>Pezizomycotina</taxon>
        <taxon>Sordariomycetes</taxon>
        <taxon>Hypocreomycetidae</taxon>
        <taxon>Glomerellales</taxon>
        <taxon>Glomerellaceae</taxon>
        <taxon>Colletotrichum</taxon>
    </lineage>
</organism>
<reference evidence="2 3" key="1">
    <citation type="submission" date="2016-11" db="EMBL/GenBank/DDBJ databases">
        <title>Draft Genome Assembly of Colletotrichum chlorophyti a pathogen of herbaceous plants.</title>
        <authorList>
            <person name="Gan P."/>
            <person name="Narusaka M."/>
            <person name="Tsushima A."/>
            <person name="Narusaka Y."/>
            <person name="Takano Y."/>
            <person name="Shirasu K."/>
        </authorList>
    </citation>
    <scope>NUCLEOTIDE SEQUENCE [LARGE SCALE GENOMIC DNA]</scope>
    <source>
        <strain evidence="2 3">NTL11</strain>
    </source>
</reference>
<feature type="region of interest" description="Disordered" evidence="1">
    <location>
        <begin position="1"/>
        <end position="210"/>
    </location>
</feature>
<dbReference type="OrthoDB" id="5863171at2759"/>
<dbReference type="Proteomes" id="UP000186583">
    <property type="component" value="Unassembled WGS sequence"/>
</dbReference>
<feature type="compositionally biased region" description="Basic and acidic residues" evidence="1">
    <location>
        <begin position="15"/>
        <end position="38"/>
    </location>
</feature>
<feature type="compositionally biased region" description="Polar residues" evidence="1">
    <location>
        <begin position="132"/>
        <end position="169"/>
    </location>
</feature>
<evidence type="ECO:0000313" key="2">
    <source>
        <dbReference type="EMBL" id="OLN88293.1"/>
    </source>
</evidence>
<dbReference type="STRING" id="708187.A0A1Q8RV68"/>
<feature type="region of interest" description="Disordered" evidence="1">
    <location>
        <begin position="375"/>
        <end position="454"/>
    </location>
</feature>
<sequence>MFEPETAEPMVAGNEKSEEAPKPNENETKPDMEEKPSMEVKPSTTTEAAPAEEAPPMLVDAAPTQSTPGPPEISPNPIEKHDEPPSSYKRQFSAATSRRILSRLHGNTGTSPSPPIPSLPNSQPPTPPRITNGESNGQPIKSIPSTLYLPLSSTAAVRSLSQPRSTTSPVGGAKRKREAEDEGPNRPAYPVTQNEPEQFTRPMPKAPVKRKRVKDDGMCVKCKRISFTDANQIIPCACGEAWHQLCHEPEIAAEVARERSQFKCATCVEEEREMVKHQRAMAKYREAKQQFISRMRQQNDVAKMREKRLATLPEFIKPELVGFEGGNASSHARREYFSGLRKTDLLNLISFSDRIQPGLLVDILVSVSKKHPDLPIFSSPDWAQPRTYQPEPQPRQTEHPNHLARPKPSKQRSKTGGVRKILKTAPAGAVDEDDDDDVLPESWPKPGHGLYARLKPEKDDPVLYDNNDEEAFSHFMVDKQGKQIMEPLKG</sequence>
<name>A0A1Q8RV68_9PEZI</name>
<feature type="compositionally biased region" description="Pro residues" evidence="1">
    <location>
        <begin position="112"/>
        <end position="128"/>
    </location>
</feature>
<proteinExistence type="predicted"/>